<gene>
    <name evidence="6" type="ORF">NCTC11166_01830</name>
</gene>
<dbReference type="AlphaFoldDB" id="A0A2X1BDI4"/>
<dbReference type="SUPFAM" id="SSF46689">
    <property type="entry name" value="Homeodomain-like"/>
    <property type="match status" value="1"/>
</dbReference>
<accession>A0A2X1BDI4</accession>
<dbReference type="PANTHER" id="PTHR30055:SF234">
    <property type="entry name" value="HTH-TYPE TRANSCRIPTIONAL REGULATOR BETI"/>
    <property type="match status" value="1"/>
</dbReference>
<dbReference type="PANTHER" id="PTHR30055">
    <property type="entry name" value="HTH-TYPE TRANSCRIPTIONAL REGULATOR RUTR"/>
    <property type="match status" value="1"/>
</dbReference>
<evidence type="ECO:0000256" key="3">
    <source>
        <dbReference type="ARBA" id="ARBA00023163"/>
    </source>
</evidence>
<proteinExistence type="predicted"/>
<evidence type="ECO:0000256" key="4">
    <source>
        <dbReference type="PROSITE-ProRule" id="PRU00335"/>
    </source>
</evidence>
<dbReference type="EMBL" id="UAQP01000014">
    <property type="protein sequence ID" value="SPU54450.1"/>
    <property type="molecule type" value="Genomic_DNA"/>
</dbReference>
<keyword evidence="2 4" id="KW-0238">DNA-binding</keyword>
<dbReference type="Proteomes" id="UP000251186">
    <property type="component" value="Unassembled WGS sequence"/>
</dbReference>
<dbReference type="SUPFAM" id="SSF48498">
    <property type="entry name" value="Tetracyclin repressor-like, C-terminal domain"/>
    <property type="match status" value="1"/>
</dbReference>
<dbReference type="InterPro" id="IPR001647">
    <property type="entry name" value="HTH_TetR"/>
</dbReference>
<dbReference type="PROSITE" id="PS50977">
    <property type="entry name" value="HTH_TETR_2"/>
    <property type="match status" value="1"/>
</dbReference>
<evidence type="ECO:0000259" key="5">
    <source>
        <dbReference type="PROSITE" id="PS50977"/>
    </source>
</evidence>
<evidence type="ECO:0000313" key="6">
    <source>
        <dbReference type="EMBL" id="SPU54450.1"/>
    </source>
</evidence>
<evidence type="ECO:0000256" key="1">
    <source>
        <dbReference type="ARBA" id="ARBA00023015"/>
    </source>
</evidence>
<dbReference type="PRINTS" id="PR00455">
    <property type="entry name" value="HTHTETR"/>
</dbReference>
<dbReference type="InterPro" id="IPR036271">
    <property type="entry name" value="Tet_transcr_reg_TetR-rel_C_sf"/>
</dbReference>
<dbReference type="GO" id="GO:0003700">
    <property type="term" value="F:DNA-binding transcription factor activity"/>
    <property type="evidence" value="ECO:0007669"/>
    <property type="project" value="TreeGrafter"/>
</dbReference>
<sequence>MSTAPATPRPRDRPGTETAIVEAARRLLLRDGWTALNVQALAAEAGVDRKLIYRYFTDLDGVVERLAGRRDVWLGQALAEQPPSTATTYRAFMRESVLAYLHVLRTQPLVLRMLAWEIARDSPLLRRLETARSRVMQDWMAARRPQIALPAEGDTVALNVIVLAAVQHLALAADARGRFAGVELDDEGWARIEAAIDRLMQVWPD</sequence>
<feature type="DNA-binding region" description="H-T-H motif" evidence="4">
    <location>
        <begin position="37"/>
        <end position="56"/>
    </location>
</feature>
<evidence type="ECO:0000256" key="2">
    <source>
        <dbReference type="ARBA" id="ARBA00023125"/>
    </source>
</evidence>
<feature type="domain" description="HTH tetR-type" evidence="5">
    <location>
        <begin position="14"/>
        <end position="74"/>
    </location>
</feature>
<organism evidence="6 7">
    <name type="scientific">Brevundimonas vesicularis</name>
    <name type="common">Pseudomonas vesicularis</name>
    <dbReference type="NCBI Taxonomy" id="41276"/>
    <lineage>
        <taxon>Bacteria</taxon>
        <taxon>Pseudomonadati</taxon>
        <taxon>Pseudomonadota</taxon>
        <taxon>Alphaproteobacteria</taxon>
        <taxon>Caulobacterales</taxon>
        <taxon>Caulobacteraceae</taxon>
        <taxon>Brevundimonas</taxon>
    </lineage>
</organism>
<evidence type="ECO:0000313" key="7">
    <source>
        <dbReference type="Proteomes" id="UP000251186"/>
    </source>
</evidence>
<protein>
    <submittedName>
        <fullName evidence="6">Bacterial regulatory proteins, tetR family</fullName>
    </submittedName>
</protein>
<reference evidence="6 7" key="1">
    <citation type="submission" date="2018-06" db="EMBL/GenBank/DDBJ databases">
        <authorList>
            <consortium name="Pathogen Informatics"/>
            <person name="Doyle S."/>
        </authorList>
    </citation>
    <scope>NUCLEOTIDE SEQUENCE [LARGE SCALE GENOMIC DNA]</scope>
    <source>
        <strain evidence="6 7">NCTC11166</strain>
    </source>
</reference>
<dbReference type="Pfam" id="PF00440">
    <property type="entry name" value="TetR_N"/>
    <property type="match status" value="1"/>
</dbReference>
<name>A0A2X1BDI4_BREVE</name>
<dbReference type="RefSeq" id="WP_181669165.1">
    <property type="nucleotide sequence ID" value="NZ_UAQP01000014.1"/>
</dbReference>
<dbReference type="GO" id="GO:0000976">
    <property type="term" value="F:transcription cis-regulatory region binding"/>
    <property type="evidence" value="ECO:0007669"/>
    <property type="project" value="TreeGrafter"/>
</dbReference>
<dbReference type="InterPro" id="IPR050109">
    <property type="entry name" value="HTH-type_TetR-like_transc_reg"/>
</dbReference>
<keyword evidence="3" id="KW-0804">Transcription</keyword>
<dbReference type="InterPro" id="IPR009057">
    <property type="entry name" value="Homeodomain-like_sf"/>
</dbReference>
<dbReference type="Gene3D" id="1.10.357.10">
    <property type="entry name" value="Tetracycline Repressor, domain 2"/>
    <property type="match status" value="1"/>
</dbReference>
<keyword evidence="1" id="KW-0805">Transcription regulation</keyword>